<dbReference type="eggNOG" id="KOG0017">
    <property type="taxonomic scope" value="Eukaryota"/>
</dbReference>
<reference evidence="4" key="2">
    <citation type="submission" date="2025-08" db="UniProtKB">
        <authorList>
            <consortium name="RefSeq"/>
        </authorList>
    </citation>
    <scope>IDENTIFICATION</scope>
    <source>
        <tissue evidence="4">Leaf</tissue>
    </source>
</reference>
<evidence type="ECO:0000256" key="2">
    <source>
        <dbReference type="SAM" id="MobiDB-lite"/>
    </source>
</evidence>
<dbReference type="PANTHER" id="PTHR33067:SF39">
    <property type="entry name" value="TRANSCRIPTION FACTOR INTERACTOR AND REGULATOR CCHC(ZN) FAMILY"/>
    <property type="match status" value="1"/>
</dbReference>
<evidence type="ECO:0000313" key="4">
    <source>
        <dbReference type="RefSeq" id="XP_009774457.1"/>
    </source>
</evidence>
<sequence>MRRSRSANNLLPFDPEIKRKLHRVRREVEARTRIERELDIVVQPQPIEMAGNVECAVIEAARPNLANMTQAIVNPEITRHFELKQYMTDEVLGHTFVDGLDEASKMNLDSACGGSCMAKPYSEIQLLLNNFTANDHNYQGDGHSRKASKQKTTGLIEIDDLSAMRAEIAKLANQMNRMTMQKTQQMQHVQQMSLCCELCGDNHISDMCPTNPESIYYVGQQSRGSINQNAQYWNTYNPNWKNHPNFSWGGNQPNQNHYRPQGNFNQPQKTPQQVEEKGNDLLKQLLLDNQQLRTDFRNLERQMGQLANAQNTRPVGAFPSETKANSKASLNVVSLRNGRQLEEVQSKKSKLVTFHERPTTIESTSEKAKDLEKPTGEAVQINIPLVDILQEVPKYAKYIKDIVANKRRLTKFETVALTEECSSRIQGKLPQKLKDPGSFTIQISIGKHVVGRALCDLGASINLMPLSVFRQLGLDYEPDQDVPFILGCPFLATGRAIIDICEGKMTMRVGDPVEVFNVYRALKLPTHYEELSMIIVVESDATSLVPYMSPVDPVEQVLIGDVEYSEDEMIG</sequence>
<dbReference type="OrthoDB" id="10372599at2759"/>
<feature type="region of interest" description="Disordered" evidence="2">
    <location>
        <begin position="243"/>
        <end position="271"/>
    </location>
</feature>
<feature type="coiled-coil region" evidence="1">
    <location>
        <begin position="282"/>
        <end position="309"/>
    </location>
</feature>
<proteinExistence type="predicted"/>
<evidence type="ECO:0000256" key="1">
    <source>
        <dbReference type="SAM" id="Coils"/>
    </source>
</evidence>
<name>A0A1U7W333_NICSY</name>
<evidence type="ECO:0000313" key="3">
    <source>
        <dbReference type="Proteomes" id="UP000189701"/>
    </source>
</evidence>
<dbReference type="InterPro" id="IPR021109">
    <property type="entry name" value="Peptidase_aspartic_dom_sf"/>
</dbReference>
<keyword evidence="3" id="KW-1185">Reference proteome</keyword>
<dbReference type="Gene3D" id="2.40.70.10">
    <property type="entry name" value="Acid Proteases"/>
    <property type="match status" value="1"/>
</dbReference>
<dbReference type="RefSeq" id="XP_009774457.1">
    <property type="nucleotide sequence ID" value="XM_009776155.1"/>
</dbReference>
<dbReference type="Proteomes" id="UP000189701">
    <property type="component" value="Unplaced"/>
</dbReference>
<dbReference type="PANTHER" id="PTHR33067">
    <property type="entry name" value="RNA-DIRECTED DNA POLYMERASE-RELATED"/>
    <property type="match status" value="1"/>
</dbReference>
<reference evidence="3" key="1">
    <citation type="journal article" date="2013" name="Genome Biol.">
        <title>Reference genomes and transcriptomes of Nicotiana sylvestris and Nicotiana tomentosiformis.</title>
        <authorList>
            <person name="Sierro N."/>
            <person name="Battey J.N."/>
            <person name="Ouadi S."/>
            <person name="Bovet L."/>
            <person name="Goepfert S."/>
            <person name="Bakaher N."/>
            <person name="Peitsch M.C."/>
            <person name="Ivanov N.V."/>
        </authorList>
    </citation>
    <scope>NUCLEOTIDE SEQUENCE [LARGE SCALE GENOMIC DNA]</scope>
</reference>
<organism evidence="3 4">
    <name type="scientific">Nicotiana sylvestris</name>
    <name type="common">Wood tobacco</name>
    <name type="synonym">South American tobacco</name>
    <dbReference type="NCBI Taxonomy" id="4096"/>
    <lineage>
        <taxon>Eukaryota</taxon>
        <taxon>Viridiplantae</taxon>
        <taxon>Streptophyta</taxon>
        <taxon>Embryophyta</taxon>
        <taxon>Tracheophyta</taxon>
        <taxon>Spermatophyta</taxon>
        <taxon>Magnoliopsida</taxon>
        <taxon>eudicotyledons</taxon>
        <taxon>Gunneridae</taxon>
        <taxon>Pentapetalae</taxon>
        <taxon>asterids</taxon>
        <taxon>lamiids</taxon>
        <taxon>Solanales</taxon>
        <taxon>Solanaceae</taxon>
        <taxon>Nicotianoideae</taxon>
        <taxon>Nicotianeae</taxon>
        <taxon>Nicotiana</taxon>
    </lineage>
</organism>
<accession>A0A1U7W333</accession>
<protein>
    <submittedName>
        <fullName evidence="4">Uncharacterized protein LOC104224483</fullName>
    </submittedName>
</protein>
<keyword evidence="1" id="KW-0175">Coiled coil</keyword>
<dbReference type="AlphaFoldDB" id="A0A1U7W333"/>
<gene>
    <name evidence="4" type="primary">LOC104224483</name>
</gene>